<evidence type="ECO:0000256" key="5">
    <source>
        <dbReference type="PROSITE-ProRule" id="PRU10141"/>
    </source>
</evidence>
<dbReference type="PANTHER" id="PTHR24348:SF22">
    <property type="entry name" value="NON-SPECIFIC SERINE_THREONINE PROTEIN KINASE"/>
    <property type="match status" value="1"/>
</dbReference>
<accession>A0A8S1K8P4</accession>
<organism evidence="8 9">
    <name type="scientific">Paramecium primaurelia</name>
    <dbReference type="NCBI Taxonomy" id="5886"/>
    <lineage>
        <taxon>Eukaryota</taxon>
        <taxon>Sar</taxon>
        <taxon>Alveolata</taxon>
        <taxon>Ciliophora</taxon>
        <taxon>Intramacronucleata</taxon>
        <taxon>Oligohymenophorea</taxon>
        <taxon>Peniculida</taxon>
        <taxon>Parameciidae</taxon>
        <taxon>Paramecium</taxon>
    </lineage>
</organism>
<dbReference type="PROSITE" id="PS50011">
    <property type="entry name" value="PROTEIN_KINASE_DOM"/>
    <property type="match status" value="1"/>
</dbReference>
<proteinExistence type="predicted"/>
<dbReference type="FunFam" id="3.30.200.20:FF:000042">
    <property type="entry name" value="Aurora kinase A"/>
    <property type="match status" value="1"/>
</dbReference>
<dbReference type="Proteomes" id="UP000688137">
    <property type="component" value="Unassembled WGS sequence"/>
</dbReference>
<dbReference type="InterPro" id="IPR000719">
    <property type="entry name" value="Prot_kinase_dom"/>
</dbReference>
<keyword evidence="1" id="KW-0808">Transferase</keyword>
<dbReference type="GO" id="GO:0005524">
    <property type="term" value="F:ATP binding"/>
    <property type="evidence" value="ECO:0007669"/>
    <property type="project" value="UniProtKB-UniRule"/>
</dbReference>
<feature type="compositionally biased region" description="Polar residues" evidence="6">
    <location>
        <begin position="339"/>
        <end position="356"/>
    </location>
</feature>
<dbReference type="EMBL" id="CAJJDM010000014">
    <property type="protein sequence ID" value="CAD8051629.1"/>
    <property type="molecule type" value="Genomic_DNA"/>
</dbReference>
<reference evidence="8" key="1">
    <citation type="submission" date="2021-01" db="EMBL/GenBank/DDBJ databases">
        <authorList>
            <consortium name="Genoscope - CEA"/>
            <person name="William W."/>
        </authorList>
    </citation>
    <scope>NUCLEOTIDE SEQUENCE</scope>
</reference>
<dbReference type="GO" id="GO:0005776">
    <property type="term" value="C:autophagosome"/>
    <property type="evidence" value="ECO:0007669"/>
    <property type="project" value="TreeGrafter"/>
</dbReference>
<dbReference type="InterPro" id="IPR017441">
    <property type="entry name" value="Protein_kinase_ATP_BS"/>
</dbReference>
<comment type="caution">
    <text evidence="8">The sequence shown here is derived from an EMBL/GenBank/DDBJ whole genome shotgun (WGS) entry which is preliminary data.</text>
</comment>
<name>A0A8S1K8P4_PARPR</name>
<dbReference type="GO" id="GO:0005829">
    <property type="term" value="C:cytosol"/>
    <property type="evidence" value="ECO:0007669"/>
    <property type="project" value="TreeGrafter"/>
</dbReference>
<dbReference type="AlphaFoldDB" id="A0A8S1K8P4"/>
<protein>
    <recommendedName>
        <fullName evidence="7">Protein kinase domain-containing protein</fullName>
    </recommendedName>
</protein>
<dbReference type="PROSITE" id="PS00107">
    <property type="entry name" value="PROTEIN_KINASE_ATP"/>
    <property type="match status" value="1"/>
</dbReference>
<keyword evidence="4 5" id="KW-0067">ATP-binding</keyword>
<evidence type="ECO:0000256" key="3">
    <source>
        <dbReference type="ARBA" id="ARBA00022777"/>
    </source>
</evidence>
<dbReference type="Pfam" id="PF00069">
    <property type="entry name" value="Pkinase"/>
    <property type="match status" value="1"/>
</dbReference>
<evidence type="ECO:0000256" key="1">
    <source>
        <dbReference type="ARBA" id="ARBA00022679"/>
    </source>
</evidence>
<evidence type="ECO:0000256" key="4">
    <source>
        <dbReference type="ARBA" id="ARBA00022840"/>
    </source>
</evidence>
<sequence length="594" mass="69577">MPKVVDSYVLERSIGKGQFGEVFKGYNKQTNVDIAVKCVKRELLKGKFTELLENEIKVLRTCNNDNIIKLYDIKKTANNIYLIMEYCNEGDLSQYIKQKKFLLEEEAVDYLLQILNGFKTLVKNKIMHRDFKLANILKHDGNIKIADFGFSKLLNDNQGLATTMLGSPLNMAPEVLNNQEYDSKADIWSIGTCFYELLFGKSPFTATNMVELLKNIQTKQFVINRKVNNISATAEDLLKKMLVVNPKNRISWDDLFKHEINFYQEEKLKKDLETTLKGGELMMNMSKFYIKNNMVIDHPAEIKKKEDLNNFAMQVAQKGPQNQQQQYVGPLLKKPQEENNLARQDSAKTVQSTQGPVQDIGNEEVTDKETQREKEIKAKKRNANRILHERNIYVFLASVAEEAMNNQTIQNYDVTGFLLVKKLLQLIDFLKTILQDKQNCYGLEFWEQFTQSKDYKDIHTYISKEFDVFKSYFDSIFEKISIQVQQRPKMDDAIKQAINNNFKQNNQQILVKCLVDYSKLLIETLKKTKPQDQNRQQWIHADRVLDCIRLEETFQFDDRLTNQQFNFKQYYENDNLLEMEALQKKVLQKFEKLK</sequence>
<evidence type="ECO:0000256" key="2">
    <source>
        <dbReference type="ARBA" id="ARBA00022741"/>
    </source>
</evidence>
<dbReference type="InterPro" id="IPR045269">
    <property type="entry name" value="Atg1-like"/>
</dbReference>
<evidence type="ECO:0000313" key="8">
    <source>
        <dbReference type="EMBL" id="CAD8051629.1"/>
    </source>
</evidence>
<feature type="domain" description="Protein kinase" evidence="7">
    <location>
        <begin position="8"/>
        <end position="261"/>
    </location>
</feature>
<keyword evidence="3" id="KW-0418">Kinase</keyword>
<dbReference type="GO" id="GO:0000407">
    <property type="term" value="C:phagophore assembly site"/>
    <property type="evidence" value="ECO:0007669"/>
    <property type="project" value="TreeGrafter"/>
</dbReference>
<evidence type="ECO:0000259" key="7">
    <source>
        <dbReference type="PROSITE" id="PS50011"/>
    </source>
</evidence>
<dbReference type="GO" id="GO:0016020">
    <property type="term" value="C:membrane"/>
    <property type="evidence" value="ECO:0007669"/>
    <property type="project" value="TreeGrafter"/>
</dbReference>
<dbReference type="GO" id="GO:0000045">
    <property type="term" value="P:autophagosome assembly"/>
    <property type="evidence" value="ECO:0007669"/>
    <property type="project" value="TreeGrafter"/>
</dbReference>
<feature type="binding site" evidence="5">
    <location>
        <position position="37"/>
    </location>
    <ligand>
        <name>ATP</name>
        <dbReference type="ChEBI" id="CHEBI:30616"/>
    </ligand>
</feature>
<feature type="region of interest" description="Disordered" evidence="6">
    <location>
        <begin position="339"/>
        <end position="373"/>
    </location>
</feature>
<dbReference type="OMA" id="PVQDIGN"/>
<evidence type="ECO:0000256" key="6">
    <source>
        <dbReference type="SAM" id="MobiDB-lite"/>
    </source>
</evidence>
<dbReference type="FunFam" id="1.10.510.10:FF:002183">
    <property type="entry name" value="Uncharacterized protein"/>
    <property type="match status" value="1"/>
</dbReference>
<evidence type="ECO:0000313" key="9">
    <source>
        <dbReference type="Proteomes" id="UP000688137"/>
    </source>
</evidence>
<dbReference type="PANTHER" id="PTHR24348">
    <property type="entry name" value="SERINE/THREONINE-PROTEIN KINASE UNC-51-RELATED"/>
    <property type="match status" value="1"/>
</dbReference>
<keyword evidence="2 5" id="KW-0547">Nucleotide-binding</keyword>
<keyword evidence="9" id="KW-1185">Reference proteome</keyword>
<dbReference type="GO" id="GO:0004674">
    <property type="term" value="F:protein serine/threonine kinase activity"/>
    <property type="evidence" value="ECO:0007669"/>
    <property type="project" value="InterPro"/>
</dbReference>
<dbReference type="GO" id="GO:0010506">
    <property type="term" value="P:regulation of autophagy"/>
    <property type="evidence" value="ECO:0007669"/>
    <property type="project" value="InterPro"/>
</dbReference>
<gene>
    <name evidence="8" type="ORF">PPRIM_AZ9-3.1.T0180247</name>
</gene>